<dbReference type="Pfam" id="PF01026">
    <property type="entry name" value="TatD_DNase"/>
    <property type="match status" value="1"/>
</dbReference>
<keyword evidence="3" id="KW-0479">Metal-binding</keyword>
<feature type="non-terminal residue" evidence="6">
    <location>
        <position position="313"/>
    </location>
</feature>
<dbReference type="InterPro" id="IPR032466">
    <property type="entry name" value="Metal_Hydrolase"/>
</dbReference>
<keyword evidence="4" id="KW-0378">Hydrolase</keyword>
<dbReference type="STRING" id="1051890.A0A3N4M3F4"/>
<evidence type="ECO:0000313" key="6">
    <source>
        <dbReference type="EMBL" id="RPB28498.1"/>
    </source>
</evidence>
<dbReference type="InterPro" id="IPR018228">
    <property type="entry name" value="DNase_TatD-rel_CS"/>
</dbReference>
<dbReference type="CDD" id="cd01310">
    <property type="entry name" value="TatD_DNAse"/>
    <property type="match status" value="1"/>
</dbReference>
<reference evidence="6 7" key="1">
    <citation type="journal article" date="2018" name="Nat. Ecol. Evol.">
        <title>Pezizomycetes genomes reveal the molecular basis of ectomycorrhizal truffle lifestyle.</title>
        <authorList>
            <person name="Murat C."/>
            <person name="Payen T."/>
            <person name="Noel B."/>
            <person name="Kuo A."/>
            <person name="Morin E."/>
            <person name="Chen J."/>
            <person name="Kohler A."/>
            <person name="Krizsan K."/>
            <person name="Balestrini R."/>
            <person name="Da Silva C."/>
            <person name="Montanini B."/>
            <person name="Hainaut M."/>
            <person name="Levati E."/>
            <person name="Barry K.W."/>
            <person name="Belfiori B."/>
            <person name="Cichocki N."/>
            <person name="Clum A."/>
            <person name="Dockter R.B."/>
            <person name="Fauchery L."/>
            <person name="Guy J."/>
            <person name="Iotti M."/>
            <person name="Le Tacon F."/>
            <person name="Lindquist E.A."/>
            <person name="Lipzen A."/>
            <person name="Malagnac F."/>
            <person name="Mello A."/>
            <person name="Molinier V."/>
            <person name="Miyauchi S."/>
            <person name="Poulain J."/>
            <person name="Riccioni C."/>
            <person name="Rubini A."/>
            <person name="Sitrit Y."/>
            <person name="Splivallo R."/>
            <person name="Traeger S."/>
            <person name="Wang M."/>
            <person name="Zifcakova L."/>
            <person name="Wipf D."/>
            <person name="Zambonelli A."/>
            <person name="Paolocci F."/>
            <person name="Nowrousian M."/>
            <person name="Ottonello S."/>
            <person name="Baldrian P."/>
            <person name="Spatafora J.W."/>
            <person name="Henrissat B."/>
            <person name="Nagy L.G."/>
            <person name="Aury J.M."/>
            <person name="Wincker P."/>
            <person name="Grigoriev I.V."/>
            <person name="Bonfante P."/>
            <person name="Martin F.M."/>
        </authorList>
    </citation>
    <scope>NUCLEOTIDE SEQUENCE [LARGE SCALE GENOMIC DNA]</scope>
    <source>
        <strain evidence="6 7">ATCC MYA-4762</strain>
    </source>
</reference>
<evidence type="ECO:0000256" key="4">
    <source>
        <dbReference type="ARBA" id="ARBA00022801"/>
    </source>
</evidence>
<feature type="region of interest" description="Disordered" evidence="5">
    <location>
        <begin position="1"/>
        <end position="32"/>
    </location>
</feature>
<dbReference type="SUPFAM" id="SSF51556">
    <property type="entry name" value="Metallo-dependent hydrolases"/>
    <property type="match status" value="1"/>
</dbReference>
<dbReference type="InterPro" id="IPR001130">
    <property type="entry name" value="TatD-like"/>
</dbReference>
<gene>
    <name evidence="6" type="ORF">L211DRAFT_833468</name>
</gene>
<dbReference type="GO" id="GO:0046872">
    <property type="term" value="F:metal ion binding"/>
    <property type="evidence" value="ECO:0007669"/>
    <property type="project" value="UniProtKB-KW"/>
</dbReference>
<dbReference type="EMBL" id="ML121529">
    <property type="protein sequence ID" value="RPB28498.1"/>
    <property type="molecule type" value="Genomic_DNA"/>
</dbReference>
<dbReference type="GO" id="GO:0005829">
    <property type="term" value="C:cytosol"/>
    <property type="evidence" value="ECO:0007669"/>
    <property type="project" value="TreeGrafter"/>
</dbReference>
<dbReference type="Gene3D" id="3.20.20.140">
    <property type="entry name" value="Metal-dependent hydrolases"/>
    <property type="match status" value="1"/>
</dbReference>
<protein>
    <submittedName>
        <fullName evidence="6">Mg-dependent DNase</fullName>
    </submittedName>
</protein>
<evidence type="ECO:0000256" key="3">
    <source>
        <dbReference type="ARBA" id="ARBA00022723"/>
    </source>
</evidence>
<dbReference type="InterPro" id="IPR050891">
    <property type="entry name" value="TatD-type_Hydrolase"/>
</dbReference>
<evidence type="ECO:0000256" key="1">
    <source>
        <dbReference type="ARBA" id="ARBA00009275"/>
    </source>
</evidence>
<feature type="compositionally biased region" description="Low complexity" evidence="5">
    <location>
        <begin position="1"/>
        <end position="26"/>
    </location>
</feature>
<dbReference type="FunCoup" id="A0A3N4M3F4">
    <property type="interactions" value="585"/>
</dbReference>
<evidence type="ECO:0000256" key="2">
    <source>
        <dbReference type="ARBA" id="ARBA00022722"/>
    </source>
</evidence>
<dbReference type="Proteomes" id="UP000267821">
    <property type="component" value="Unassembled WGS sequence"/>
</dbReference>
<dbReference type="PROSITE" id="PS01091">
    <property type="entry name" value="TATD_3"/>
    <property type="match status" value="1"/>
</dbReference>
<dbReference type="PANTHER" id="PTHR10060">
    <property type="entry name" value="TATD FAMILY DEOXYRIBONUCLEASE"/>
    <property type="match status" value="1"/>
</dbReference>
<keyword evidence="2" id="KW-0540">Nuclease</keyword>
<dbReference type="PANTHER" id="PTHR10060:SF15">
    <property type="entry name" value="DEOXYRIBONUCLEASE TATDN1"/>
    <property type="match status" value="1"/>
</dbReference>
<name>A0A3N4M3F4_9PEZI</name>
<evidence type="ECO:0000256" key="5">
    <source>
        <dbReference type="SAM" id="MobiDB-lite"/>
    </source>
</evidence>
<sequence>MASSSPSQTPSGATTTTASSAPSPATHLETAGSGPGYVPRYVDIGVNLTDKMYRGVYHGKKHHEADLPDVVHRALGAGCTKLMVTGSDLHESREAVKLAEKYPGIIYATVGVHPCCAHQFDTHPGGPDAYMAELEQLALSAKEKGLVTAFGEIGLDYDRLMLCPKDPQLKYFRLQLDLSRRLNLPLFLHSRAASKDFFDLLAPCLPHLPGGLVHSFTGTLDEMKELLAAGLYIGINGCSLKTDENLDVVKEIPLDRLMLETDGPWCEIRPSHASAKLLTKLMKDASAATTLGGPVPELPKVKKKEKWEKGARI</sequence>
<accession>A0A3N4M3F4</accession>
<organism evidence="6 7">
    <name type="scientific">Terfezia boudieri ATCC MYA-4762</name>
    <dbReference type="NCBI Taxonomy" id="1051890"/>
    <lineage>
        <taxon>Eukaryota</taxon>
        <taxon>Fungi</taxon>
        <taxon>Dikarya</taxon>
        <taxon>Ascomycota</taxon>
        <taxon>Pezizomycotina</taxon>
        <taxon>Pezizomycetes</taxon>
        <taxon>Pezizales</taxon>
        <taxon>Pezizaceae</taxon>
        <taxon>Terfezia</taxon>
    </lineage>
</organism>
<dbReference type="InParanoid" id="A0A3N4M3F4"/>
<keyword evidence="7" id="KW-1185">Reference proteome</keyword>
<proteinExistence type="inferred from homology"/>
<dbReference type="OrthoDB" id="6079689at2759"/>
<dbReference type="GO" id="GO:0008296">
    <property type="term" value="F:3'-5'-DNA exonuclease activity"/>
    <property type="evidence" value="ECO:0007669"/>
    <property type="project" value="TreeGrafter"/>
</dbReference>
<comment type="similarity">
    <text evidence="1">Belongs to the metallo-dependent hydrolases superfamily. TatD-type hydrolase family.</text>
</comment>
<dbReference type="AlphaFoldDB" id="A0A3N4M3F4"/>
<evidence type="ECO:0000313" key="7">
    <source>
        <dbReference type="Proteomes" id="UP000267821"/>
    </source>
</evidence>